<dbReference type="SUPFAM" id="SSF53756">
    <property type="entry name" value="UDP-Glycosyltransferase/glycogen phosphorylase"/>
    <property type="match status" value="1"/>
</dbReference>
<name>A0A6N4V5K4_9MYCO</name>
<protein>
    <submittedName>
        <fullName evidence="1">Glycosyl transferase family 1</fullName>
    </submittedName>
</protein>
<gene>
    <name evidence="1" type="ORF">MPOR_19680</name>
</gene>
<proteinExistence type="predicted"/>
<reference evidence="1 2" key="1">
    <citation type="journal article" date="2019" name="Emerg. Microbes Infect.">
        <title>Comprehensive subspecies identification of 175 nontuberculous mycobacteria species based on 7547 genomic profiles.</title>
        <authorList>
            <person name="Matsumoto Y."/>
            <person name="Kinjo T."/>
            <person name="Motooka D."/>
            <person name="Nabeya D."/>
            <person name="Jung N."/>
            <person name="Uechi K."/>
            <person name="Horii T."/>
            <person name="Iida T."/>
            <person name="Fujita J."/>
            <person name="Nakamura S."/>
        </authorList>
    </citation>
    <scope>NUCLEOTIDE SEQUENCE [LARGE SCALE GENOMIC DNA]</scope>
    <source>
        <strain evidence="1 2">JCM 12603</strain>
    </source>
</reference>
<dbReference type="Gene3D" id="3.40.50.2000">
    <property type="entry name" value="Glycogen Phosphorylase B"/>
    <property type="match status" value="2"/>
</dbReference>
<accession>A0A6N4V5K4</accession>
<dbReference type="EMBL" id="AP022570">
    <property type="protein sequence ID" value="BBX50942.1"/>
    <property type="molecule type" value="Genomic_DNA"/>
</dbReference>
<sequence>MECETAQAPLRIAVLYSRFPFPMMRGDQVTVAHLISFLAKRGHSVDLYTLAVDGRLDAEQRRWLEQACRQARIYAQPWYKKVGGLVVGAFSLLPLQVSIFRNTKMKRELERAVKSGQYDVVYCYYPRSSPAVPTDVCRDANASSFLALQLSQTLNTKRIADEEQSVLKRCVYRLETRLMGRYEARVWQDFDKVVLIGPADVAAIKEQCRVHGQPEINNWIYGAHGTDTDKFNAAKPEDVVPGRVIFSGGMQYAPNIQAVLWFVDKVWPKVKSTIPDATFVIQGQNPAPAVLALDGRDGIWVTGTVEDVGVLIRSAQVCVNPMRAAGGMQNKLIEYMACNKAVVASSVANEGICAPSDVLIIADEAEEFAGAVVRLLRDPKLADEFGNAARSYVLAEWTWEKHFLDLENAFYSEQVASQTKLKHVK</sequence>
<evidence type="ECO:0000313" key="2">
    <source>
        <dbReference type="Proteomes" id="UP000466785"/>
    </source>
</evidence>
<dbReference type="Proteomes" id="UP000466785">
    <property type="component" value="Chromosome"/>
</dbReference>
<dbReference type="KEGG" id="mpof:MPOR_19680"/>
<dbReference type="GO" id="GO:0016757">
    <property type="term" value="F:glycosyltransferase activity"/>
    <property type="evidence" value="ECO:0007669"/>
    <property type="project" value="TreeGrafter"/>
</dbReference>
<organism evidence="1 2">
    <name type="scientific">Mycolicibacterium poriferae</name>
    <dbReference type="NCBI Taxonomy" id="39694"/>
    <lineage>
        <taxon>Bacteria</taxon>
        <taxon>Bacillati</taxon>
        <taxon>Actinomycetota</taxon>
        <taxon>Actinomycetes</taxon>
        <taxon>Mycobacteriales</taxon>
        <taxon>Mycobacteriaceae</taxon>
        <taxon>Mycolicibacterium</taxon>
    </lineage>
</organism>
<keyword evidence="2" id="KW-1185">Reference proteome</keyword>
<dbReference type="AlphaFoldDB" id="A0A6N4V5K4"/>
<dbReference type="CDD" id="cd03801">
    <property type="entry name" value="GT4_PimA-like"/>
    <property type="match status" value="1"/>
</dbReference>
<evidence type="ECO:0000313" key="1">
    <source>
        <dbReference type="EMBL" id="BBX50942.1"/>
    </source>
</evidence>
<dbReference type="Pfam" id="PF13692">
    <property type="entry name" value="Glyco_trans_1_4"/>
    <property type="match status" value="1"/>
</dbReference>
<keyword evidence="1" id="KW-0808">Transferase</keyword>
<dbReference type="PANTHER" id="PTHR12526">
    <property type="entry name" value="GLYCOSYLTRANSFERASE"/>
    <property type="match status" value="1"/>
</dbReference>
<dbReference type="PANTHER" id="PTHR12526:SF600">
    <property type="entry name" value="GLYCOSYL TRANSFERASE GROUP 1"/>
    <property type="match status" value="1"/>
</dbReference>